<evidence type="ECO:0000313" key="2">
    <source>
        <dbReference type="Proteomes" id="UP001320972"/>
    </source>
</evidence>
<keyword evidence="2" id="KW-1185">Reference proteome</keyword>
<sequence>MPSNPTRKNSGPTTELSNLITLVGRGVPSNFELSVSGEIEMVADNHREEATIISGGVAEGLIDNGVQRFRFSGEVANVHVLDWNGVVTPESSSTPTVHVDYGVPER</sequence>
<accession>A0ABT2Q875</accession>
<comment type="caution">
    <text evidence="1">The sequence shown here is derived from an EMBL/GenBank/DDBJ whole genome shotgun (WGS) entry which is preliminary data.</text>
</comment>
<organism evidence="1 2">
    <name type="scientific">Natronoglomus mannanivorans</name>
    <dbReference type="NCBI Taxonomy" id="2979990"/>
    <lineage>
        <taxon>Archaea</taxon>
        <taxon>Methanobacteriati</taxon>
        <taxon>Methanobacteriota</taxon>
        <taxon>Stenosarchaea group</taxon>
        <taxon>Halobacteria</taxon>
        <taxon>Halobacteriales</taxon>
        <taxon>Natrialbaceae</taxon>
        <taxon>Natronoglomus</taxon>
    </lineage>
</organism>
<dbReference type="RefSeq" id="WP_338006627.1">
    <property type="nucleotide sequence ID" value="NZ_JAOPKB010000001.1"/>
</dbReference>
<dbReference type="Proteomes" id="UP001320972">
    <property type="component" value="Unassembled WGS sequence"/>
</dbReference>
<protein>
    <submittedName>
        <fullName evidence="1">Uncharacterized protein</fullName>
    </submittedName>
</protein>
<proteinExistence type="predicted"/>
<name>A0ABT2Q875_9EURY</name>
<gene>
    <name evidence="1" type="ORF">OB955_00025</name>
</gene>
<dbReference type="EMBL" id="JAOPKB010000001">
    <property type="protein sequence ID" value="MCU4971124.1"/>
    <property type="molecule type" value="Genomic_DNA"/>
</dbReference>
<evidence type="ECO:0000313" key="1">
    <source>
        <dbReference type="EMBL" id="MCU4971124.1"/>
    </source>
</evidence>
<reference evidence="1 2" key="1">
    <citation type="submission" date="2022-09" db="EMBL/GenBank/DDBJ databases">
        <title>Enrichment on poylsaccharides allowed isolation of novel metabolic and taxonomic groups of Haloarchaea.</title>
        <authorList>
            <person name="Sorokin D.Y."/>
            <person name="Elcheninov A.G."/>
            <person name="Khizhniak T.V."/>
            <person name="Kolganova T.V."/>
            <person name="Kublanov I.V."/>
        </authorList>
    </citation>
    <scope>NUCLEOTIDE SEQUENCE [LARGE SCALE GENOMIC DNA]</scope>
    <source>
        <strain evidence="1 2">AArc-m2/3/4</strain>
    </source>
</reference>